<protein>
    <recommendedName>
        <fullName evidence="3">DUF4034 domain-containing protein</fullName>
    </recommendedName>
</protein>
<proteinExistence type="predicted"/>
<dbReference type="STRING" id="35752.SAMN05421541_10387"/>
<dbReference type="EMBL" id="FONV01000003">
    <property type="protein sequence ID" value="SFE69479.1"/>
    <property type="molecule type" value="Genomic_DNA"/>
</dbReference>
<reference evidence="1 2" key="1">
    <citation type="submission" date="2016-10" db="EMBL/GenBank/DDBJ databases">
        <authorList>
            <person name="de Groot N.N."/>
        </authorList>
    </citation>
    <scope>NUCLEOTIDE SEQUENCE [LARGE SCALE GENOMIC DNA]</scope>
    <source>
        <strain evidence="1 2">DSM 43019</strain>
    </source>
</reference>
<name>A0A1I2CM50_9ACTN</name>
<dbReference type="AlphaFoldDB" id="A0A1I2CM50"/>
<dbReference type="InterPro" id="IPR011990">
    <property type="entry name" value="TPR-like_helical_dom_sf"/>
</dbReference>
<sequence>MSVAREPRLVPVPKWIAVRTSALDRAVARLAGNGARALANRYLSVSTDPGEGDPGALTLRDAAERGDWPAVRAFLAAVTDPRARIFYLRTVAGVRGAETWLSRAARADGDILARLAYGYRLITWAWEARGSNAGFTVSGGRARDFGERLAQAESCLGDVVLHEPGDADAWAGLLVCNRGLQRGIDEAWRRFGEARAADPHHLGAHAALLQQLCAKWGGDDYTMYRFAVDSAAAAPEGTPLACLVPEAHIEIWTGGAGQRHIRRAETIEEIRAAAARGPGHPAYRPFPGDAVVHNLFARAFMNAGLPGEAAPHFAAAGNRVVDHVWADAAYFWPESLIHLSYLRERRKAVR</sequence>
<keyword evidence="2" id="KW-1185">Reference proteome</keyword>
<gene>
    <name evidence="1" type="ORF">SAMN05421541_10387</name>
</gene>
<evidence type="ECO:0000313" key="2">
    <source>
        <dbReference type="Proteomes" id="UP000199645"/>
    </source>
</evidence>
<dbReference type="Gene3D" id="1.25.40.10">
    <property type="entry name" value="Tetratricopeptide repeat domain"/>
    <property type="match status" value="1"/>
</dbReference>
<evidence type="ECO:0008006" key="3">
    <source>
        <dbReference type="Google" id="ProtNLM"/>
    </source>
</evidence>
<evidence type="ECO:0000313" key="1">
    <source>
        <dbReference type="EMBL" id="SFE69479.1"/>
    </source>
</evidence>
<accession>A0A1I2CM50</accession>
<dbReference type="SUPFAM" id="SSF48452">
    <property type="entry name" value="TPR-like"/>
    <property type="match status" value="1"/>
</dbReference>
<organism evidence="1 2">
    <name type="scientific">Actinoplanes philippinensis</name>
    <dbReference type="NCBI Taxonomy" id="35752"/>
    <lineage>
        <taxon>Bacteria</taxon>
        <taxon>Bacillati</taxon>
        <taxon>Actinomycetota</taxon>
        <taxon>Actinomycetes</taxon>
        <taxon>Micromonosporales</taxon>
        <taxon>Micromonosporaceae</taxon>
        <taxon>Actinoplanes</taxon>
    </lineage>
</organism>
<dbReference type="Proteomes" id="UP000199645">
    <property type="component" value="Unassembled WGS sequence"/>
</dbReference>